<dbReference type="AlphaFoldDB" id="A0ABD3PJI1"/>
<reference evidence="2 3" key="1">
    <citation type="submission" date="2024-10" db="EMBL/GenBank/DDBJ databases">
        <title>Updated reference genomes for cyclostephanoid diatoms.</title>
        <authorList>
            <person name="Roberts W.R."/>
            <person name="Alverson A.J."/>
        </authorList>
    </citation>
    <scope>NUCLEOTIDE SEQUENCE [LARGE SCALE GENOMIC DNA]</scope>
    <source>
        <strain evidence="2 3">AJA276-08</strain>
    </source>
</reference>
<feature type="compositionally biased region" description="Pro residues" evidence="1">
    <location>
        <begin position="80"/>
        <end position="89"/>
    </location>
</feature>
<name>A0ABD3PJI1_9STRA</name>
<feature type="compositionally biased region" description="Acidic residues" evidence="1">
    <location>
        <begin position="51"/>
        <end position="61"/>
    </location>
</feature>
<evidence type="ECO:0000313" key="3">
    <source>
        <dbReference type="Proteomes" id="UP001530315"/>
    </source>
</evidence>
<proteinExistence type="predicted"/>
<organism evidence="2 3">
    <name type="scientific">Stephanodiscus triporus</name>
    <dbReference type="NCBI Taxonomy" id="2934178"/>
    <lineage>
        <taxon>Eukaryota</taxon>
        <taxon>Sar</taxon>
        <taxon>Stramenopiles</taxon>
        <taxon>Ochrophyta</taxon>
        <taxon>Bacillariophyta</taxon>
        <taxon>Coscinodiscophyceae</taxon>
        <taxon>Thalassiosirophycidae</taxon>
        <taxon>Stephanodiscales</taxon>
        <taxon>Stephanodiscaceae</taxon>
        <taxon>Stephanodiscus</taxon>
    </lineage>
</organism>
<accession>A0ABD3PJI1</accession>
<evidence type="ECO:0000256" key="1">
    <source>
        <dbReference type="SAM" id="MobiDB-lite"/>
    </source>
</evidence>
<dbReference type="EMBL" id="JALLAZ020000780">
    <property type="protein sequence ID" value="KAL3787456.1"/>
    <property type="molecule type" value="Genomic_DNA"/>
</dbReference>
<dbReference type="Proteomes" id="UP001530315">
    <property type="component" value="Unassembled WGS sequence"/>
</dbReference>
<comment type="caution">
    <text evidence="2">The sequence shown here is derived from an EMBL/GenBank/DDBJ whole genome shotgun (WGS) entry which is preliminary data.</text>
</comment>
<evidence type="ECO:0000313" key="2">
    <source>
        <dbReference type="EMBL" id="KAL3787456.1"/>
    </source>
</evidence>
<gene>
    <name evidence="2" type="ORF">ACHAW5_008994</name>
</gene>
<protein>
    <submittedName>
        <fullName evidence="2">Uncharacterized protein</fullName>
    </submittedName>
</protein>
<keyword evidence="3" id="KW-1185">Reference proteome</keyword>
<feature type="region of interest" description="Disordered" evidence="1">
    <location>
        <begin position="1"/>
        <end position="89"/>
    </location>
</feature>
<sequence length="89" mass="9659">MASSSSELEDVLERDPSSFKPELPSELELLRAGDVDASAGRARRGMMRDNDDNDEDDDDWDIIVGAHRRQSSPSPAVASSPPPADQYAS</sequence>